<accession>A0A6P8YHA6</accession>
<reference evidence="3" key="1">
    <citation type="submission" date="2025-08" db="UniProtKB">
        <authorList>
            <consortium name="RefSeq"/>
        </authorList>
    </citation>
    <scope>IDENTIFICATION</scope>
    <source>
        <tissue evidence="3">Total insect</tissue>
    </source>
</reference>
<organism evidence="3">
    <name type="scientific">Thrips palmi</name>
    <name type="common">Melon thrips</name>
    <dbReference type="NCBI Taxonomy" id="161013"/>
    <lineage>
        <taxon>Eukaryota</taxon>
        <taxon>Metazoa</taxon>
        <taxon>Ecdysozoa</taxon>
        <taxon>Arthropoda</taxon>
        <taxon>Hexapoda</taxon>
        <taxon>Insecta</taxon>
        <taxon>Pterygota</taxon>
        <taxon>Neoptera</taxon>
        <taxon>Paraneoptera</taxon>
        <taxon>Thysanoptera</taxon>
        <taxon>Terebrantia</taxon>
        <taxon>Thripoidea</taxon>
        <taxon>Thripidae</taxon>
        <taxon>Thrips</taxon>
    </lineage>
</organism>
<dbReference type="GO" id="GO:0003677">
    <property type="term" value="F:DNA binding"/>
    <property type="evidence" value="ECO:0007669"/>
    <property type="project" value="InterPro"/>
</dbReference>
<evidence type="ECO:0000313" key="3">
    <source>
        <dbReference type="RefSeq" id="XP_034236335.1"/>
    </source>
</evidence>
<name>A0A6P8YHA6_THRPL</name>
<protein>
    <submittedName>
        <fullName evidence="3">Uncharacterized protein LOC117642359</fullName>
    </submittedName>
</protein>
<dbReference type="KEGG" id="tpal:117642359"/>
<dbReference type="Gene3D" id="1.10.10.2590">
    <property type="entry name" value="BEN domain"/>
    <property type="match status" value="1"/>
</dbReference>
<sequence length="307" mass="34867">MQKAEIKRLNRRLKEKELLELSIKETAIAVDKFSGLKKEIDSLLIKACNVTTKGVDSKVSEKVTTVTPDPKKHHDVVADHMIDLSLEKENENESTITKDPLPEEVPQETSRVIARQTGQQAQVSTECQIKEEVHLKNAEEKIRDLAKDIKVPMKKKCGVQKMKSGRSFTRCGPIYEDPKKTINFGSRSLPASEVQKFRHNTRISTIGGDLFEALYSDEEMALCTLTGKPSNRHKQYIPKKALEPEPIDGIIDYLFAFGEKSFTRDEVEAEVKAGIRHRLRYYLKKPQCLEIQSKVTPVTKPLKPQNL</sequence>
<evidence type="ECO:0000313" key="2">
    <source>
        <dbReference type="Proteomes" id="UP000515158"/>
    </source>
</evidence>
<evidence type="ECO:0000259" key="1">
    <source>
        <dbReference type="PROSITE" id="PS51457"/>
    </source>
</evidence>
<dbReference type="InParanoid" id="A0A6P8YHA6"/>
<proteinExistence type="predicted"/>
<dbReference type="GeneID" id="117642359"/>
<gene>
    <name evidence="3" type="primary">LOC117642359</name>
</gene>
<dbReference type="RefSeq" id="XP_034236335.1">
    <property type="nucleotide sequence ID" value="XM_034380444.1"/>
</dbReference>
<dbReference type="AlphaFoldDB" id="A0A6P8YHA6"/>
<dbReference type="Proteomes" id="UP000515158">
    <property type="component" value="Unplaced"/>
</dbReference>
<keyword evidence="2" id="KW-1185">Reference proteome</keyword>
<dbReference type="InterPro" id="IPR018379">
    <property type="entry name" value="BEN_domain"/>
</dbReference>
<feature type="domain" description="BEN" evidence="1">
    <location>
        <begin position="183"/>
        <end position="286"/>
    </location>
</feature>
<dbReference type="PROSITE" id="PS51457">
    <property type="entry name" value="BEN"/>
    <property type="match status" value="1"/>
</dbReference>